<keyword evidence="6 9" id="KW-0067">ATP-binding</keyword>
<evidence type="ECO:0000256" key="9">
    <source>
        <dbReference type="PROSITE-ProRule" id="PRU10141"/>
    </source>
</evidence>
<comment type="catalytic activity">
    <reaction evidence="8">
        <text>L-seryl-[protein] + ATP = O-phospho-L-seryl-[protein] + ADP + H(+)</text>
        <dbReference type="Rhea" id="RHEA:17989"/>
        <dbReference type="Rhea" id="RHEA-COMP:9863"/>
        <dbReference type="Rhea" id="RHEA-COMP:11604"/>
        <dbReference type="ChEBI" id="CHEBI:15378"/>
        <dbReference type="ChEBI" id="CHEBI:29999"/>
        <dbReference type="ChEBI" id="CHEBI:30616"/>
        <dbReference type="ChEBI" id="CHEBI:83421"/>
        <dbReference type="ChEBI" id="CHEBI:456216"/>
        <dbReference type="EC" id="2.7.11.1"/>
    </reaction>
</comment>
<evidence type="ECO:0000259" key="11">
    <source>
        <dbReference type="PROSITE" id="PS50011"/>
    </source>
</evidence>
<dbReference type="Gene3D" id="1.10.510.10">
    <property type="entry name" value="Transferase(Phosphotransferase) domain 1"/>
    <property type="match status" value="2"/>
</dbReference>
<dbReference type="SMART" id="SM00133">
    <property type="entry name" value="S_TK_X"/>
    <property type="match status" value="1"/>
</dbReference>
<evidence type="ECO:0000256" key="2">
    <source>
        <dbReference type="ARBA" id="ARBA00022527"/>
    </source>
</evidence>
<dbReference type="Gene3D" id="3.30.200.20">
    <property type="entry name" value="Phosphorylase Kinase, domain 1"/>
    <property type="match status" value="2"/>
</dbReference>
<dbReference type="GO" id="GO:0005524">
    <property type="term" value="F:ATP binding"/>
    <property type="evidence" value="ECO:0007669"/>
    <property type="project" value="UniProtKB-UniRule"/>
</dbReference>
<dbReference type="PROSITE" id="PS50011">
    <property type="entry name" value="PROTEIN_KINASE_DOM"/>
    <property type="match status" value="1"/>
</dbReference>
<feature type="region of interest" description="Disordered" evidence="10">
    <location>
        <begin position="1"/>
        <end position="110"/>
    </location>
</feature>
<dbReference type="AlphaFoldDB" id="A0A2T4BD55"/>
<evidence type="ECO:0000313" key="14">
    <source>
        <dbReference type="Proteomes" id="UP000241546"/>
    </source>
</evidence>
<feature type="compositionally biased region" description="Acidic residues" evidence="10">
    <location>
        <begin position="38"/>
        <end position="47"/>
    </location>
</feature>
<evidence type="ECO:0000256" key="10">
    <source>
        <dbReference type="SAM" id="MobiDB-lite"/>
    </source>
</evidence>
<dbReference type="InterPro" id="IPR008271">
    <property type="entry name" value="Ser/Thr_kinase_AS"/>
</dbReference>
<dbReference type="InterPro" id="IPR000719">
    <property type="entry name" value="Prot_kinase_dom"/>
</dbReference>
<dbReference type="Pfam" id="PF00069">
    <property type="entry name" value="Pkinase"/>
    <property type="match status" value="1"/>
</dbReference>
<evidence type="ECO:0000256" key="7">
    <source>
        <dbReference type="ARBA" id="ARBA00047899"/>
    </source>
</evidence>
<evidence type="ECO:0000313" key="13">
    <source>
        <dbReference type="EMBL" id="PTB67129.1"/>
    </source>
</evidence>
<feature type="compositionally biased region" description="Polar residues" evidence="10">
    <location>
        <begin position="65"/>
        <end position="80"/>
    </location>
</feature>
<organism evidence="13 14">
    <name type="scientific">Trichoderma citrinoviride</name>
    <dbReference type="NCBI Taxonomy" id="58853"/>
    <lineage>
        <taxon>Eukaryota</taxon>
        <taxon>Fungi</taxon>
        <taxon>Dikarya</taxon>
        <taxon>Ascomycota</taxon>
        <taxon>Pezizomycotina</taxon>
        <taxon>Sordariomycetes</taxon>
        <taxon>Hypocreomycetidae</taxon>
        <taxon>Hypocreales</taxon>
        <taxon>Hypocreaceae</taxon>
        <taxon>Trichoderma</taxon>
    </lineage>
</organism>
<dbReference type="InterPro" id="IPR011009">
    <property type="entry name" value="Kinase-like_dom_sf"/>
</dbReference>
<dbReference type="OrthoDB" id="3638488at2759"/>
<evidence type="ECO:0000256" key="5">
    <source>
        <dbReference type="ARBA" id="ARBA00022777"/>
    </source>
</evidence>
<protein>
    <recommendedName>
        <fullName evidence="1">non-specific serine/threonine protein kinase</fullName>
        <ecNumber evidence="1">2.7.11.1</ecNumber>
    </recommendedName>
</protein>
<accession>A0A2T4BD55</accession>
<feature type="compositionally biased region" description="Basic residues" evidence="10">
    <location>
        <begin position="83"/>
        <end position="94"/>
    </location>
</feature>
<evidence type="ECO:0000256" key="4">
    <source>
        <dbReference type="ARBA" id="ARBA00022741"/>
    </source>
</evidence>
<dbReference type="GeneID" id="36603321"/>
<dbReference type="SUPFAM" id="SSF56112">
    <property type="entry name" value="Protein kinase-like (PK-like)"/>
    <property type="match status" value="1"/>
</dbReference>
<dbReference type="EMBL" id="KZ680212">
    <property type="protein sequence ID" value="PTB67129.1"/>
    <property type="molecule type" value="Genomic_DNA"/>
</dbReference>
<evidence type="ECO:0000259" key="12">
    <source>
        <dbReference type="PROSITE" id="PS51285"/>
    </source>
</evidence>
<keyword evidence="2" id="KW-0723">Serine/threonine-protein kinase</keyword>
<dbReference type="PROSITE" id="PS00107">
    <property type="entry name" value="PROTEIN_KINASE_ATP"/>
    <property type="match status" value="1"/>
</dbReference>
<dbReference type="GO" id="GO:0035556">
    <property type="term" value="P:intracellular signal transduction"/>
    <property type="evidence" value="ECO:0007669"/>
    <property type="project" value="TreeGrafter"/>
</dbReference>
<dbReference type="PROSITE" id="PS51285">
    <property type="entry name" value="AGC_KINASE_CTER"/>
    <property type="match status" value="1"/>
</dbReference>
<dbReference type="Proteomes" id="UP000241546">
    <property type="component" value="Unassembled WGS sequence"/>
</dbReference>
<sequence>MRKLLPNDLKASPNSTVVVSDSPLQQHSSFQDLVGVLESDDSSDQDDIWSSTHSSRLASPEDNLTGKTSIDSRLSGSRSAKGSPRRRLSRRSRWTRSSPEGAALGTIEETAADRPKPTIVTVERAAAAKIFLETHFNELCSELQRRSIRCQQFAHQQFKDGLFNSQNLASGNSGINYSTFYHSETSRLRDIRSLKAKCTIQAKRQNPSPFASRYEPLKILGKGSFGVVRLVREKSESPYTFTKQVYAMKVIRKSDMLRSSQEGHLRAERDFLVSCEGSNWVVPLIASFEDMSNLYLVMEYMPGGDFLGLLIRENILHEAVACFYIAEMILAVEEAHRLGFIHRDIKPDNFLISSSGHLKISDFGLAFDGQWPHDASYYNYHRYSLLQKLNVDAKGDEKDQEDGKSVQARVEKAQALTADLGRHDEHNFGTGQDLAVVLGWRNTCSNRTRANSVVGTSQYMAPEVIQAQNYQTYYDGRKPTKQNILAHKERFRFPVRPLVSDKCKDLIYRLIQDKEVRLCSKRYQMLDQSQPGQEMPMDIYGRYVFPDDAEDIKAHRFFRSVPWDNLQNTAPPFVPRINSLEDTHYFDESEPLDERIDSATEKPGLTDEEVRWILREFRPCVQNVAIRLINVPYDSGALRSRDLEIDSMTVFAEEEKELLKRFMREYGRRVPKRPRDIVLRDENMKGTAMEVRKQSAFMGYAWHSVRKRAY</sequence>
<dbReference type="PROSITE" id="PS00108">
    <property type="entry name" value="PROTEIN_KINASE_ST"/>
    <property type="match status" value="1"/>
</dbReference>
<keyword evidence="5 13" id="KW-0418">Kinase</keyword>
<reference evidence="14" key="1">
    <citation type="submission" date="2016-07" db="EMBL/GenBank/DDBJ databases">
        <title>Multiple horizontal gene transfer events from other fungi enriched the ability of initially mycotrophic Trichoderma (Ascomycota) to feed on dead plant biomass.</title>
        <authorList>
            <consortium name="DOE Joint Genome Institute"/>
            <person name="Atanasova L."/>
            <person name="Chenthamara K."/>
            <person name="Zhang J."/>
            <person name="Grujic M."/>
            <person name="Henrissat B."/>
            <person name="Kuo A."/>
            <person name="Aerts A."/>
            <person name="Salamov A."/>
            <person name="Lipzen A."/>
            <person name="Labutti K."/>
            <person name="Barry K."/>
            <person name="Miao Y."/>
            <person name="Rahimi M.J."/>
            <person name="Shen Q."/>
            <person name="Grigoriev I.V."/>
            <person name="Kubicek C.P."/>
            <person name="Druzhinina I.S."/>
        </authorList>
    </citation>
    <scope>NUCLEOTIDE SEQUENCE [LARGE SCALE GENOMIC DNA]</scope>
    <source>
        <strain evidence="14">TUCIM 6016</strain>
    </source>
</reference>
<feature type="binding site" evidence="9">
    <location>
        <position position="253"/>
    </location>
    <ligand>
        <name>ATP</name>
        <dbReference type="ChEBI" id="CHEBI:30616"/>
    </ligand>
</feature>
<feature type="domain" description="Protein kinase" evidence="11">
    <location>
        <begin position="214"/>
        <end position="558"/>
    </location>
</feature>
<evidence type="ECO:0000256" key="3">
    <source>
        <dbReference type="ARBA" id="ARBA00022679"/>
    </source>
</evidence>
<proteinExistence type="predicted"/>
<keyword evidence="14" id="KW-1185">Reference proteome</keyword>
<evidence type="ECO:0000256" key="8">
    <source>
        <dbReference type="ARBA" id="ARBA00048679"/>
    </source>
</evidence>
<dbReference type="SMART" id="SM00220">
    <property type="entry name" value="S_TKc"/>
    <property type="match status" value="1"/>
</dbReference>
<name>A0A2T4BD55_9HYPO</name>
<dbReference type="EC" id="2.7.11.1" evidence="1"/>
<feature type="compositionally biased region" description="Polar residues" evidence="10">
    <location>
        <begin position="12"/>
        <end position="31"/>
    </location>
</feature>
<evidence type="ECO:0000256" key="1">
    <source>
        <dbReference type="ARBA" id="ARBA00012513"/>
    </source>
</evidence>
<dbReference type="InterPro" id="IPR017441">
    <property type="entry name" value="Protein_kinase_ATP_BS"/>
</dbReference>
<feature type="domain" description="AGC-kinase C-terminal" evidence="12">
    <location>
        <begin position="559"/>
        <end position="710"/>
    </location>
</feature>
<dbReference type="PANTHER" id="PTHR24356:SF400">
    <property type="entry name" value="SERINE_THREONINE-PROTEIN KINASE CBK1"/>
    <property type="match status" value="1"/>
</dbReference>
<dbReference type="PANTHER" id="PTHR24356">
    <property type="entry name" value="SERINE/THREONINE-PROTEIN KINASE"/>
    <property type="match status" value="1"/>
</dbReference>
<dbReference type="RefSeq" id="XP_024750449.1">
    <property type="nucleotide sequence ID" value="XM_024895203.1"/>
</dbReference>
<dbReference type="InterPro" id="IPR000961">
    <property type="entry name" value="AGC-kinase_C"/>
</dbReference>
<gene>
    <name evidence="13" type="ORF">BBK36DRAFT_1168631</name>
</gene>
<dbReference type="GO" id="GO:0004674">
    <property type="term" value="F:protein serine/threonine kinase activity"/>
    <property type="evidence" value="ECO:0007669"/>
    <property type="project" value="UniProtKB-KW"/>
</dbReference>
<keyword evidence="3" id="KW-0808">Transferase</keyword>
<evidence type="ECO:0000256" key="6">
    <source>
        <dbReference type="ARBA" id="ARBA00022840"/>
    </source>
</evidence>
<keyword evidence="4 9" id="KW-0547">Nucleotide-binding</keyword>
<dbReference type="InterPro" id="IPR050236">
    <property type="entry name" value="Ser_Thr_kinase_AGC"/>
</dbReference>
<comment type="catalytic activity">
    <reaction evidence="7">
        <text>L-threonyl-[protein] + ATP = O-phospho-L-threonyl-[protein] + ADP + H(+)</text>
        <dbReference type="Rhea" id="RHEA:46608"/>
        <dbReference type="Rhea" id="RHEA-COMP:11060"/>
        <dbReference type="Rhea" id="RHEA-COMP:11605"/>
        <dbReference type="ChEBI" id="CHEBI:15378"/>
        <dbReference type="ChEBI" id="CHEBI:30013"/>
        <dbReference type="ChEBI" id="CHEBI:30616"/>
        <dbReference type="ChEBI" id="CHEBI:61977"/>
        <dbReference type="ChEBI" id="CHEBI:456216"/>
        <dbReference type="EC" id="2.7.11.1"/>
    </reaction>
</comment>